<dbReference type="PANTHER" id="PTHR33154:SF33">
    <property type="entry name" value="TRANSCRIPTIONAL REPRESSOR SDPR"/>
    <property type="match status" value="1"/>
</dbReference>
<evidence type="ECO:0000256" key="1">
    <source>
        <dbReference type="ARBA" id="ARBA00023015"/>
    </source>
</evidence>
<gene>
    <name evidence="6" type="ORF">VLY81_05940</name>
</gene>
<organism evidence="6 7">
    <name type="scientific">Geochorda subterranea</name>
    <dbReference type="NCBI Taxonomy" id="3109564"/>
    <lineage>
        <taxon>Bacteria</taxon>
        <taxon>Bacillati</taxon>
        <taxon>Bacillota</taxon>
        <taxon>Limnochordia</taxon>
        <taxon>Limnochordales</taxon>
        <taxon>Geochordaceae</taxon>
        <taxon>Geochorda</taxon>
    </lineage>
</organism>
<evidence type="ECO:0000313" key="7">
    <source>
        <dbReference type="Proteomes" id="UP001333102"/>
    </source>
</evidence>
<dbReference type="PROSITE" id="PS00846">
    <property type="entry name" value="HTH_ARSR_1"/>
    <property type="match status" value="1"/>
</dbReference>
<evidence type="ECO:0000256" key="2">
    <source>
        <dbReference type="ARBA" id="ARBA00023125"/>
    </source>
</evidence>
<dbReference type="InterPro" id="IPR036390">
    <property type="entry name" value="WH_DNA-bd_sf"/>
</dbReference>
<feature type="region of interest" description="Disordered" evidence="4">
    <location>
        <begin position="1"/>
        <end position="33"/>
    </location>
</feature>
<feature type="compositionally biased region" description="Low complexity" evidence="4">
    <location>
        <begin position="13"/>
        <end position="22"/>
    </location>
</feature>
<dbReference type="Proteomes" id="UP001333102">
    <property type="component" value="Chromosome"/>
</dbReference>
<dbReference type="SUPFAM" id="SSF46785">
    <property type="entry name" value="Winged helix' DNA-binding domain"/>
    <property type="match status" value="1"/>
</dbReference>
<feature type="domain" description="HTH arsR-type" evidence="5">
    <location>
        <begin position="55"/>
        <end position="146"/>
    </location>
</feature>
<dbReference type="EMBL" id="CP141614">
    <property type="protein sequence ID" value="WRP15694.1"/>
    <property type="molecule type" value="Genomic_DNA"/>
</dbReference>
<dbReference type="RefSeq" id="WP_324670100.1">
    <property type="nucleotide sequence ID" value="NZ_CP141614.1"/>
</dbReference>
<name>A0ABZ1BSF9_9FIRM</name>
<accession>A0ABZ1BSF9</accession>
<dbReference type="PANTHER" id="PTHR33154">
    <property type="entry name" value="TRANSCRIPTIONAL REGULATOR, ARSR FAMILY"/>
    <property type="match status" value="1"/>
</dbReference>
<dbReference type="Pfam" id="PF01022">
    <property type="entry name" value="HTH_5"/>
    <property type="match status" value="1"/>
</dbReference>
<dbReference type="InterPro" id="IPR036388">
    <property type="entry name" value="WH-like_DNA-bd_sf"/>
</dbReference>
<dbReference type="PROSITE" id="PS50987">
    <property type="entry name" value="HTH_ARSR_2"/>
    <property type="match status" value="1"/>
</dbReference>
<proteinExistence type="predicted"/>
<dbReference type="SMART" id="SM00418">
    <property type="entry name" value="HTH_ARSR"/>
    <property type="match status" value="1"/>
</dbReference>
<dbReference type="InterPro" id="IPR011991">
    <property type="entry name" value="ArsR-like_HTH"/>
</dbReference>
<keyword evidence="3" id="KW-0804">Transcription</keyword>
<evidence type="ECO:0000259" key="5">
    <source>
        <dbReference type="PROSITE" id="PS50987"/>
    </source>
</evidence>
<keyword evidence="1" id="KW-0805">Transcription regulation</keyword>
<evidence type="ECO:0000256" key="4">
    <source>
        <dbReference type="SAM" id="MobiDB-lite"/>
    </source>
</evidence>
<dbReference type="CDD" id="cd00090">
    <property type="entry name" value="HTH_ARSR"/>
    <property type="match status" value="1"/>
</dbReference>
<evidence type="ECO:0000313" key="6">
    <source>
        <dbReference type="EMBL" id="WRP15694.1"/>
    </source>
</evidence>
<reference evidence="7" key="1">
    <citation type="submission" date="2023-12" db="EMBL/GenBank/DDBJ databases">
        <title>Novel isolates from deep terrestrial aquifers shed light on the physiology and ecology of the class Limnochordia.</title>
        <authorList>
            <person name="Karnachuk O.V."/>
            <person name="Lukina A.P."/>
            <person name="Avakyan M.R."/>
            <person name="Kadnikov V."/>
            <person name="Begmatov S."/>
            <person name="Beletsky A.V."/>
            <person name="Mardanov A.V."/>
            <person name="Ravin N.V."/>
        </authorList>
    </citation>
    <scope>NUCLEOTIDE SEQUENCE [LARGE SCALE GENOMIC DNA]</scope>
    <source>
        <strain evidence="7">LN</strain>
    </source>
</reference>
<dbReference type="InterPro" id="IPR001845">
    <property type="entry name" value="HTH_ArsR_DNA-bd_dom"/>
</dbReference>
<keyword evidence="7" id="KW-1185">Reference proteome</keyword>
<evidence type="ECO:0000256" key="3">
    <source>
        <dbReference type="ARBA" id="ARBA00023163"/>
    </source>
</evidence>
<sequence>MRRATMTRRSRGSRGVTGFSRGPTSRSSSGASGPDVCEVFGVHPEAIRRACQGLPSVDEARRIADRFALLADPTRLRILHALAREELCVCDVAEVVSLSISAASYQLRLLYRSGAVTYRKEGRMAFYRLADDTIRRWLREEALHDG</sequence>
<dbReference type="InterPro" id="IPR018334">
    <property type="entry name" value="ArsR_HTH"/>
</dbReference>
<dbReference type="InterPro" id="IPR051081">
    <property type="entry name" value="HTH_MetalResp_TranReg"/>
</dbReference>
<dbReference type="NCBIfam" id="NF033788">
    <property type="entry name" value="HTH_metalloreg"/>
    <property type="match status" value="1"/>
</dbReference>
<keyword evidence="2" id="KW-0238">DNA-binding</keyword>
<dbReference type="Gene3D" id="1.10.10.10">
    <property type="entry name" value="Winged helix-like DNA-binding domain superfamily/Winged helix DNA-binding domain"/>
    <property type="match status" value="1"/>
</dbReference>
<feature type="compositionally biased region" description="Basic residues" evidence="4">
    <location>
        <begin position="1"/>
        <end position="12"/>
    </location>
</feature>
<dbReference type="PRINTS" id="PR00778">
    <property type="entry name" value="HTHARSR"/>
</dbReference>
<protein>
    <submittedName>
        <fullName evidence="6">Metalloregulator ArsR/SmtB family transcription factor</fullName>
    </submittedName>
</protein>